<feature type="compositionally biased region" description="Polar residues" evidence="1">
    <location>
        <begin position="155"/>
        <end position="177"/>
    </location>
</feature>
<feature type="compositionally biased region" description="Low complexity" evidence="1">
    <location>
        <begin position="357"/>
        <end position="372"/>
    </location>
</feature>
<evidence type="ECO:0000313" key="4">
    <source>
        <dbReference type="Proteomes" id="UP001150569"/>
    </source>
</evidence>
<feature type="region of interest" description="Disordered" evidence="1">
    <location>
        <begin position="464"/>
        <end position="508"/>
    </location>
</feature>
<feature type="region of interest" description="Disordered" evidence="1">
    <location>
        <begin position="135"/>
        <end position="410"/>
    </location>
</feature>
<accession>A0A9W8DYY3</accession>
<protein>
    <submittedName>
        <fullName evidence="3">Uncharacterized protein</fullName>
    </submittedName>
</protein>
<feature type="region of interest" description="Disordered" evidence="1">
    <location>
        <begin position="532"/>
        <end position="582"/>
    </location>
</feature>
<proteinExistence type="predicted"/>
<sequence>MVVPATLTTVEPAAAAAPPESPRLFFLILLFLMLAPSYLMQVFSGPPMLSAAMLVCLFLLASLIALRSWPVLTRAYVRSRRPKTGREHRFGQLYRTLSGRAFWQGLVTDVVPNSVVDACPLWDGKARTLEQDLPTSRYHLPSPADSVHPSVDANPRSTSPVPRHNPQTPQLSATDPSDPSVASPRSISLPLPLSSVTPSPTDGRPFPPPIATPPFPAPASRASQVATLPSPSLLPSPTSPSPSPHPVAPAANSKPQTPSPVRSPSVPAVVTPKPRLARMTPATSPTHSEVSAEPSFKPAADPEQPDSRRSTKSSRKRTSKKSPNATRTVPAPVATVSPRITLPSADTTAARSGPRKPISAPSPSIPTTSQPSTAPPPSPSAGSIFSPPPCTTASPGPSVHSASSGPVPPVAELVADSLPVADGLAGIGGPPLHRPCLSLRASPDFTYTSDWARPATLVDGLPAPISRSAGGSPDLTPYRPASSLSLRSPSIGPVRGLAGRGDAPSRPASRWYSPFDPHWQVSLDFLHPHPRLPRPCRRPPPGFAAAPSGHRPHLPSTRRSIHGSLTPNPDESAPLASGGPLSTSLPGTGFHQRAASESYGHVLSGAFPELFATTRSAAGPTTPLLDLSNYRPVTRPFAAPLTLPPGFDPNYSTTPFGETTPYALDQSAGHISGPASDTRAKLPSGLAKPSYH</sequence>
<feature type="compositionally biased region" description="Basic residues" evidence="1">
    <location>
        <begin position="310"/>
        <end position="320"/>
    </location>
</feature>
<dbReference type="Proteomes" id="UP001150569">
    <property type="component" value="Unassembled WGS sequence"/>
</dbReference>
<feature type="compositionally biased region" description="Low complexity" evidence="1">
    <location>
        <begin position="479"/>
        <end position="490"/>
    </location>
</feature>
<evidence type="ECO:0000256" key="2">
    <source>
        <dbReference type="SAM" id="Phobius"/>
    </source>
</evidence>
<feature type="compositionally biased region" description="Low complexity" evidence="1">
    <location>
        <begin position="183"/>
        <end position="200"/>
    </location>
</feature>
<organism evidence="3 4">
    <name type="scientific">Tieghemiomyces parasiticus</name>
    <dbReference type="NCBI Taxonomy" id="78921"/>
    <lineage>
        <taxon>Eukaryota</taxon>
        <taxon>Fungi</taxon>
        <taxon>Fungi incertae sedis</taxon>
        <taxon>Zoopagomycota</taxon>
        <taxon>Kickxellomycotina</taxon>
        <taxon>Dimargaritomycetes</taxon>
        <taxon>Dimargaritales</taxon>
        <taxon>Dimargaritaceae</taxon>
        <taxon>Tieghemiomyces</taxon>
    </lineage>
</organism>
<feature type="transmembrane region" description="Helical" evidence="2">
    <location>
        <begin position="51"/>
        <end position="72"/>
    </location>
</feature>
<keyword evidence="2" id="KW-0812">Transmembrane</keyword>
<feature type="transmembrane region" description="Helical" evidence="2">
    <location>
        <begin position="25"/>
        <end position="44"/>
    </location>
</feature>
<evidence type="ECO:0000313" key="3">
    <source>
        <dbReference type="EMBL" id="KAJ1924195.1"/>
    </source>
</evidence>
<dbReference type="AlphaFoldDB" id="A0A9W8DYY3"/>
<dbReference type="EMBL" id="JANBPT010000287">
    <property type="protein sequence ID" value="KAJ1924195.1"/>
    <property type="molecule type" value="Genomic_DNA"/>
</dbReference>
<feature type="compositionally biased region" description="Polar residues" evidence="1">
    <location>
        <begin position="391"/>
        <end position="404"/>
    </location>
</feature>
<feature type="compositionally biased region" description="Low complexity" evidence="1">
    <location>
        <begin position="255"/>
        <end position="272"/>
    </location>
</feature>
<keyword evidence="2" id="KW-1133">Transmembrane helix</keyword>
<feature type="region of interest" description="Disordered" evidence="1">
    <location>
        <begin position="654"/>
        <end position="692"/>
    </location>
</feature>
<gene>
    <name evidence="3" type="ORF">IWQ60_005365</name>
</gene>
<dbReference type="OrthoDB" id="5600532at2759"/>
<evidence type="ECO:0000256" key="1">
    <source>
        <dbReference type="SAM" id="MobiDB-lite"/>
    </source>
</evidence>
<feature type="compositionally biased region" description="Pro residues" evidence="1">
    <location>
        <begin position="205"/>
        <end position="217"/>
    </location>
</feature>
<name>A0A9W8DYY3_9FUNG</name>
<keyword evidence="2" id="KW-0472">Membrane</keyword>
<comment type="caution">
    <text evidence="3">The sequence shown here is derived from an EMBL/GenBank/DDBJ whole genome shotgun (WGS) entry which is preliminary data.</text>
</comment>
<reference evidence="3" key="1">
    <citation type="submission" date="2022-07" db="EMBL/GenBank/DDBJ databases">
        <title>Phylogenomic reconstructions and comparative analyses of Kickxellomycotina fungi.</title>
        <authorList>
            <person name="Reynolds N.K."/>
            <person name="Stajich J.E."/>
            <person name="Barry K."/>
            <person name="Grigoriev I.V."/>
            <person name="Crous P."/>
            <person name="Smith M.E."/>
        </authorList>
    </citation>
    <scope>NUCLEOTIDE SEQUENCE</scope>
    <source>
        <strain evidence="3">RSA 861</strain>
    </source>
</reference>
<keyword evidence="4" id="KW-1185">Reference proteome</keyword>
<feature type="compositionally biased region" description="Pro residues" evidence="1">
    <location>
        <begin position="232"/>
        <end position="247"/>
    </location>
</feature>